<evidence type="ECO:0000256" key="7">
    <source>
        <dbReference type="SAM" id="Phobius"/>
    </source>
</evidence>
<evidence type="ECO:0000256" key="5">
    <source>
        <dbReference type="ARBA" id="ARBA00022989"/>
    </source>
</evidence>
<dbReference type="Proteomes" id="UP000028713">
    <property type="component" value="Unassembled WGS sequence"/>
</dbReference>
<dbReference type="GO" id="GO:0016020">
    <property type="term" value="C:membrane"/>
    <property type="evidence" value="ECO:0007669"/>
    <property type="project" value="UniProtKB-SubCell"/>
</dbReference>
<dbReference type="InterPro" id="IPR017475">
    <property type="entry name" value="EPS_sugar_tfrase"/>
</dbReference>
<comment type="subcellular location">
    <subcellularLocation>
        <location evidence="1">Membrane</location>
        <topology evidence="1">Multi-pass membrane protein</topology>
    </subcellularLocation>
</comment>
<sequence length="456" mass="53436">MQRIRYSRYLKSIIILLDLLVIAGVFIFYFISTTRGVIVQDEDLWYENSFPLLLVIFFWILLSGRTKIYNISRNLTYILFVERIIVHFLLFIIGLVLIRKVSSNQFFGSELTWLSLYLFFFIFLLKSAVYYLIRYIRTIGINHRNVMFLSENNSTEVLKRIIEERKDFGYKTYDYTSEVNAENLTEFWKKNGINTLFLPAENSFSDEKQNEIFRLAEANKVHISLIPNISRNNFFFYDLGYIQTQPVLTQAKYPLDYYSNFLLKRTFDIIFSVLVLLFICSWLFPIIALLIKKSSKGPVFFIQKRYGFHEEVFNCIKFRTMFVNDDSAKKTTSENDARITKIGKFLRKTSLDEMPQFINVLKGEMSVVGPRPHMLAVDDYYKPKIGRYSLRSHTNPGITGLAQVNGLRGDAGDVEIEMNKRILADAFYVRNWSFVLDLVIILRTILLVIKGDKNAN</sequence>
<keyword evidence="5 7" id="KW-1133">Transmembrane helix</keyword>
<feature type="domain" description="Bacterial sugar transferase" evidence="8">
    <location>
        <begin position="264"/>
        <end position="449"/>
    </location>
</feature>
<protein>
    <submittedName>
        <fullName evidence="9">Glycosyl transferase</fullName>
    </submittedName>
</protein>
<comment type="caution">
    <text evidence="9">The sequence shown here is derived from an EMBL/GenBank/DDBJ whole genome shotgun (WGS) entry which is preliminary data.</text>
</comment>
<dbReference type="AlphaFoldDB" id="A0A085Z1Y2"/>
<comment type="similarity">
    <text evidence="2">Belongs to the bacterial sugar transferase family.</text>
</comment>
<dbReference type="RefSeq" id="WP_034677658.1">
    <property type="nucleotide sequence ID" value="NZ_FPAP01000006.1"/>
</dbReference>
<accession>A0A085Z1Y2</accession>
<evidence type="ECO:0000256" key="2">
    <source>
        <dbReference type="ARBA" id="ARBA00006464"/>
    </source>
</evidence>
<name>A0A085Z1Y2_9FLAO</name>
<keyword evidence="10" id="KW-1185">Reference proteome</keyword>
<dbReference type="PANTHER" id="PTHR30576:SF0">
    <property type="entry name" value="UNDECAPRENYL-PHOSPHATE N-ACETYLGALACTOSAMINYL 1-PHOSPHATE TRANSFERASE-RELATED"/>
    <property type="match status" value="1"/>
</dbReference>
<evidence type="ECO:0000256" key="3">
    <source>
        <dbReference type="ARBA" id="ARBA00022679"/>
    </source>
</evidence>
<evidence type="ECO:0000256" key="4">
    <source>
        <dbReference type="ARBA" id="ARBA00022692"/>
    </source>
</evidence>
<gene>
    <name evidence="9" type="ORF">IX39_13485</name>
</gene>
<dbReference type="NCBIfam" id="TIGR03025">
    <property type="entry name" value="EPS_sugtrans"/>
    <property type="match status" value="1"/>
</dbReference>
<evidence type="ECO:0000256" key="6">
    <source>
        <dbReference type="ARBA" id="ARBA00023136"/>
    </source>
</evidence>
<feature type="transmembrane region" description="Helical" evidence="7">
    <location>
        <begin position="111"/>
        <end position="133"/>
    </location>
</feature>
<evidence type="ECO:0000313" key="10">
    <source>
        <dbReference type="Proteomes" id="UP000028713"/>
    </source>
</evidence>
<proteinExistence type="inferred from homology"/>
<dbReference type="Pfam" id="PF02397">
    <property type="entry name" value="Bac_transf"/>
    <property type="match status" value="1"/>
</dbReference>
<dbReference type="eggNOG" id="COG2148">
    <property type="taxonomic scope" value="Bacteria"/>
</dbReference>
<dbReference type="STRING" id="236814.IX39_13485"/>
<feature type="transmembrane region" description="Helical" evidence="7">
    <location>
        <begin position="269"/>
        <end position="291"/>
    </location>
</feature>
<evidence type="ECO:0000313" key="9">
    <source>
        <dbReference type="EMBL" id="KFE98445.1"/>
    </source>
</evidence>
<dbReference type="PANTHER" id="PTHR30576">
    <property type="entry name" value="COLANIC BIOSYNTHESIS UDP-GLUCOSE LIPID CARRIER TRANSFERASE"/>
    <property type="match status" value="1"/>
</dbReference>
<dbReference type="InterPro" id="IPR003362">
    <property type="entry name" value="Bact_transf"/>
</dbReference>
<dbReference type="GO" id="GO:0016780">
    <property type="term" value="F:phosphotransferase activity, for other substituted phosphate groups"/>
    <property type="evidence" value="ECO:0007669"/>
    <property type="project" value="TreeGrafter"/>
</dbReference>
<keyword evidence="3 9" id="KW-0808">Transferase</keyword>
<reference evidence="9 10" key="1">
    <citation type="submission" date="2014-07" db="EMBL/GenBank/DDBJ databases">
        <title>Genome of Chryseobacterium formosense LMG 24722.</title>
        <authorList>
            <person name="Pipes S.E."/>
            <person name="Stropko S.J."/>
            <person name="Newman J.D."/>
        </authorList>
    </citation>
    <scope>NUCLEOTIDE SEQUENCE [LARGE SCALE GENOMIC DNA]</scope>
    <source>
        <strain evidence="9 10">LMG 24722</strain>
    </source>
</reference>
<evidence type="ECO:0000259" key="8">
    <source>
        <dbReference type="Pfam" id="PF02397"/>
    </source>
</evidence>
<feature type="transmembrane region" description="Helical" evidence="7">
    <location>
        <begin position="74"/>
        <end position="99"/>
    </location>
</feature>
<keyword evidence="4 7" id="KW-0812">Transmembrane</keyword>
<evidence type="ECO:0000256" key="1">
    <source>
        <dbReference type="ARBA" id="ARBA00004141"/>
    </source>
</evidence>
<dbReference type="EMBL" id="JPRP01000002">
    <property type="protein sequence ID" value="KFE98445.1"/>
    <property type="molecule type" value="Genomic_DNA"/>
</dbReference>
<feature type="transmembrane region" description="Helical" evidence="7">
    <location>
        <begin position="44"/>
        <end position="62"/>
    </location>
</feature>
<dbReference type="OrthoDB" id="9808602at2"/>
<keyword evidence="6 7" id="KW-0472">Membrane</keyword>
<organism evidence="9 10">
    <name type="scientific">Chryseobacterium formosense</name>
    <dbReference type="NCBI Taxonomy" id="236814"/>
    <lineage>
        <taxon>Bacteria</taxon>
        <taxon>Pseudomonadati</taxon>
        <taxon>Bacteroidota</taxon>
        <taxon>Flavobacteriia</taxon>
        <taxon>Flavobacteriales</taxon>
        <taxon>Weeksellaceae</taxon>
        <taxon>Chryseobacterium group</taxon>
        <taxon>Chryseobacterium</taxon>
    </lineage>
</organism>
<feature type="transmembrane region" description="Helical" evidence="7">
    <location>
        <begin position="12"/>
        <end position="32"/>
    </location>
</feature>